<sequence length="526" mass="58438">MSGFRDLPRNQYAGEDGLHLLHSAIAIGASYDSIERYPPSRCHPQTRKVVFEIILAWLNHANQGPSVLWVHGGPGEGKTAIAQTVSEYCAQTGQLGATFFFSHWKGDLSDGWLVFPTIAYKLASSIPEMRAPLSRAIQADTSILTQSLDVQVQKLIVEPYRMVPPPAAPTLIVVDALDACDGDEMQHRILTLLAQLIIVHRLPLCFLITSRPQPRLQATFDSPVFRKLSTRIPLDAFTSDTDVRNFLLSEFASIRHSHPRTMSAFPHPWPSDAVLELLVQNSGGHFLYPATILKYVSDHQGGRPADRLMEVAGLAAATSTLAPIDQLYHYILSSSAEPAALLRVLGPTVVLYTPLPPQELEILLGARRGEVHAVLQDIRALVECPEPAAPAPVGGVRIAQATTVEFLLDIQRALQFWVEAGKYHAQLARGCIRYIAEYMDAADELDLASYQYVRRKWTRHLEQATPSAELLEDLRQLRFVYSRVPAEVGAVVAWLQKIPDPHQDLLQLWQSWQAELQPLPLARVSP</sequence>
<dbReference type="PANTHER" id="PTHR10039">
    <property type="entry name" value="AMELOGENIN"/>
    <property type="match status" value="1"/>
</dbReference>
<dbReference type="InterPro" id="IPR056884">
    <property type="entry name" value="NPHP3-like_N"/>
</dbReference>
<dbReference type="Pfam" id="PF24883">
    <property type="entry name" value="NPHP3_N"/>
    <property type="match status" value="1"/>
</dbReference>
<evidence type="ECO:0000313" key="3">
    <source>
        <dbReference type="EMBL" id="KAJ7775773.1"/>
    </source>
</evidence>
<proteinExistence type="predicted"/>
<dbReference type="SUPFAM" id="SSF52540">
    <property type="entry name" value="P-loop containing nucleoside triphosphate hydrolases"/>
    <property type="match status" value="1"/>
</dbReference>
<keyword evidence="4" id="KW-1185">Reference proteome</keyword>
<evidence type="ECO:0000256" key="1">
    <source>
        <dbReference type="ARBA" id="ARBA00022737"/>
    </source>
</evidence>
<comment type="caution">
    <text evidence="3">The sequence shown here is derived from an EMBL/GenBank/DDBJ whole genome shotgun (WGS) entry which is preliminary data.</text>
</comment>
<name>A0AAD7K0Q6_9AGAR</name>
<evidence type="ECO:0000313" key="4">
    <source>
        <dbReference type="Proteomes" id="UP001215280"/>
    </source>
</evidence>
<accession>A0AAD7K0Q6</accession>
<evidence type="ECO:0000259" key="2">
    <source>
        <dbReference type="Pfam" id="PF24883"/>
    </source>
</evidence>
<dbReference type="InterPro" id="IPR027417">
    <property type="entry name" value="P-loop_NTPase"/>
</dbReference>
<dbReference type="Gene3D" id="3.40.50.300">
    <property type="entry name" value="P-loop containing nucleotide triphosphate hydrolases"/>
    <property type="match status" value="1"/>
</dbReference>
<keyword evidence="1" id="KW-0677">Repeat</keyword>
<dbReference type="AlphaFoldDB" id="A0AAD7K0Q6"/>
<dbReference type="PANTHER" id="PTHR10039:SF14">
    <property type="entry name" value="NACHT DOMAIN-CONTAINING PROTEIN"/>
    <property type="match status" value="1"/>
</dbReference>
<reference evidence="3" key="1">
    <citation type="submission" date="2023-03" db="EMBL/GenBank/DDBJ databases">
        <title>Massive genome expansion in bonnet fungi (Mycena s.s.) driven by repeated elements and novel gene families across ecological guilds.</title>
        <authorList>
            <consortium name="Lawrence Berkeley National Laboratory"/>
            <person name="Harder C.B."/>
            <person name="Miyauchi S."/>
            <person name="Viragh M."/>
            <person name="Kuo A."/>
            <person name="Thoen E."/>
            <person name="Andreopoulos B."/>
            <person name="Lu D."/>
            <person name="Skrede I."/>
            <person name="Drula E."/>
            <person name="Henrissat B."/>
            <person name="Morin E."/>
            <person name="Kohler A."/>
            <person name="Barry K."/>
            <person name="LaButti K."/>
            <person name="Morin E."/>
            <person name="Salamov A."/>
            <person name="Lipzen A."/>
            <person name="Mereny Z."/>
            <person name="Hegedus B."/>
            <person name="Baldrian P."/>
            <person name="Stursova M."/>
            <person name="Weitz H."/>
            <person name="Taylor A."/>
            <person name="Grigoriev I.V."/>
            <person name="Nagy L.G."/>
            <person name="Martin F."/>
            <person name="Kauserud H."/>
        </authorList>
    </citation>
    <scope>NUCLEOTIDE SEQUENCE</scope>
    <source>
        <strain evidence="3">CBHHK188m</strain>
    </source>
</reference>
<feature type="domain" description="Nephrocystin 3-like N-terminal" evidence="2">
    <location>
        <begin position="55"/>
        <end position="211"/>
    </location>
</feature>
<gene>
    <name evidence="3" type="ORF">DFH07DRAFT_984925</name>
</gene>
<organism evidence="3 4">
    <name type="scientific">Mycena maculata</name>
    <dbReference type="NCBI Taxonomy" id="230809"/>
    <lineage>
        <taxon>Eukaryota</taxon>
        <taxon>Fungi</taxon>
        <taxon>Dikarya</taxon>
        <taxon>Basidiomycota</taxon>
        <taxon>Agaricomycotina</taxon>
        <taxon>Agaricomycetes</taxon>
        <taxon>Agaricomycetidae</taxon>
        <taxon>Agaricales</taxon>
        <taxon>Marasmiineae</taxon>
        <taxon>Mycenaceae</taxon>
        <taxon>Mycena</taxon>
    </lineage>
</organism>
<protein>
    <recommendedName>
        <fullName evidence="2">Nephrocystin 3-like N-terminal domain-containing protein</fullName>
    </recommendedName>
</protein>
<dbReference type="Proteomes" id="UP001215280">
    <property type="component" value="Unassembled WGS sequence"/>
</dbReference>
<dbReference type="EMBL" id="JARJLG010000014">
    <property type="protein sequence ID" value="KAJ7775773.1"/>
    <property type="molecule type" value="Genomic_DNA"/>
</dbReference>